<dbReference type="EMBL" id="LT158599">
    <property type="protein sequence ID" value="CVK32418.1"/>
    <property type="molecule type" value="Genomic_DNA"/>
</dbReference>
<proteinExistence type="predicted"/>
<evidence type="ECO:0000313" key="2">
    <source>
        <dbReference type="Proteomes" id="UP000069850"/>
    </source>
</evidence>
<name>A0A0X3BK17_9EURY</name>
<gene>
    <name evidence="1" type="ORF">MMAB1_1205</name>
</gene>
<dbReference type="KEGG" id="mema:MMAB1_1205"/>
<reference evidence="1 2" key="1">
    <citation type="submission" date="2016-01" db="EMBL/GenBank/DDBJ databases">
        <authorList>
            <person name="Manzoor S."/>
        </authorList>
    </citation>
    <scope>NUCLEOTIDE SEQUENCE [LARGE SCALE GENOMIC DNA]</scope>
    <source>
        <strain evidence="1">Methanoculleus sp MAB1</strain>
    </source>
</reference>
<evidence type="ECO:0000313" key="1">
    <source>
        <dbReference type="EMBL" id="CVK32418.1"/>
    </source>
</evidence>
<dbReference type="Proteomes" id="UP000069850">
    <property type="component" value="Chromosome 1"/>
</dbReference>
<accession>A0A0X3BK17</accession>
<protein>
    <submittedName>
        <fullName evidence="1">Uncharacterized protein</fullName>
    </submittedName>
</protein>
<dbReference type="AlphaFoldDB" id="A0A0X3BK17"/>
<organism evidence="1 2">
    <name type="scientific">Methanoculleus bourgensis</name>
    <dbReference type="NCBI Taxonomy" id="83986"/>
    <lineage>
        <taxon>Archaea</taxon>
        <taxon>Methanobacteriati</taxon>
        <taxon>Methanobacteriota</taxon>
        <taxon>Stenosarchaea group</taxon>
        <taxon>Methanomicrobia</taxon>
        <taxon>Methanomicrobiales</taxon>
        <taxon>Methanomicrobiaceae</taxon>
        <taxon>Methanoculleus</taxon>
    </lineage>
</organism>
<sequence>MSVLQYADFPEGHEVIAGPKPLLRKLDPNYGLFNSAKVNTYI</sequence>